<reference evidence="1 2" key="1">
    <citation type="submission" date="2016-03" db="EMBL/GenBank/DDBJ databases">
        <title>EvidentialGene: Evidence-directed Construction of Genes on Genomes.</title>
        <authorList>
            <person name="Gilbert D.G."/>
            <person name="Choi J.-H."/>
            <person name="Mockaitis K."/>
            <person name="Colbourne J."/>
            <person name="Pfrender M."/>
        </authorList>
    </citation>
    <scope>NUCLEOTIDE SEQUENCE [LARGE SCALE GENOMIC DNA]</scope>
    <source>
        <strain evidence="1 2">Xinb3</strain>
        <tissue evidence="1">Complete organism</tissue>
    </source>
</reference>
<accession>A0A162C2G7</accession>
<gene>
    <name evidence="1" type="ORF">APZ42_003533</name>
</gene>
<keyword evidence="2" id="KW-1185">Reference proteome</keyword>
<dbReference type="EMBL" id="LRGB01011072">
    <property type="protein sequence ID" value="KZS00251.1"/>
    <property type="molecule type" value="Genomic_DNA"/>
</dbReference>
<sequence>KFQILLKIHEFESKLNENHENQAYFPIGLIVFDLILKNPKLSCCANSTVSLIFETAGLTRKPITKSKSAFNFDYSV</sequence>
<protein>
    <submittedName>
        <fullName evidence="1">Uncharacterized protein</fullName>
    </submittedName>
</protein>
<comment type="caution">
    <text evidence="1">The sequence shown here is derived from an EMBL/GenBank/DDBJ whole genome shotgun (WGS) entry which is preliminary data.</text>
</comment>
<evidence type="ECO:0000313" key="1">
    <source>
        <dbReference type="EMBL" id="KZS00251.1"/>
    </source>
</evidence>
<feature type="non-terminal residue" evidence="1">
    <location>
        <position position="1"/>
    </location>
</feature>
<proteinExistence type="predicted"/>
<name>A0A162C2G7_9CRUS</name>
<organism evidence="1 2">
    <name type="scientific">Daphnia magna</name>
    <dbReference type="NCBI Taxonomy" id="35525"/>
    <lineage>
        <taxon>Eukaryota</taxon>
        <taxon>Metazoa</taxon>
        <taxon>Ecdysozoa</taxon>
        <taxon>Arthropoda</taxon>
        <taxon>Crustacea</taxon>
        <taxon>Branchiopoda</taxon>
        <taxon>Diplostraca</taxon>
        <taxon>Cladocera</taxon>
        <taxon>Anomopoda</taxon>
        <taxon>Daphniidae</taxon>
        <taxon>Daphnia</taxon>
    </lineage>
</organism>
<dbReference type="AlphaFoldDB" id="A0A162C2G7"/>
<evidence type="ECO:0000313" key="2">
    <source>
        <dbReference type="Proteomes" id="UP000076858"/>
    </source>
</evidence>
<dbReference type="Proteomes" id="UP000076858">
    <property type="component" value="Unassembled WGS sequence"/>
</dbReference>